<reference evidence="2" key="2">
    <citation type="submission" date="2018-10" db="UniProtKB">
        <authorList>
            <consortium name="EnsemblPlants"/>
        </authorList>
    </citation>
    <scope>IDENTIFICATION</scope>
</reference>
<dbReference type="Gramene" id="TraesNOR5B03G02832550.1">
    <property type="protein sequence ID" value="TraesNOR5B03G02832550.1"/>
    <property type="gene ID" value="TraesNOR5B03G02832550"/>
</dbReference>
<feature type="domain" description="DUF1618" evidence="1">
    <location>
        <begin position="239"/>
        <end position="374"/>
    </location>
</feature>
<dbReference type="Pfam" id="PF07762">
    <property type="entry name" value="DUF1618"/>
    <property type="match status" value="1"/>
</dbReference>
<dbReference type="Proteomes" id="UP000019116">
    <property type="component" value="Chromosome 5B"/>
</dbReference>
<evidence type="ECO:0000313" key="2">
    <source>
        <dbReference type="EnsemblPlants" id="TraesCS5B02G043900.1"/>
    </source>
</evidence>
<dbReference type="Gramene" id="TraesPARA_EIv1.0_1638600.1">
    <property type="protein sequence ID" value="TraesPARA_EIv1.0_1638600.1.CDS"/>
    <property type="gene ID" value="TraesPARA_EIv1.0_1638600"/>
</dbReference>
<dbReference type="AlphaFoldDB" id="A0A3B6LFY6"/>
<dbReference type="Gramene" id="TraesSTA5B03G02799610.1">
    <property type="protein sequence ID" value="TraesSTA5B03G02799610.1"/>
    <property type="gene ID" value="TraesSTA5B03G02799610"/>
</dbReference>
<dbReference type="Gramene" id="TraesCLE_scaffold_019284_01G000300.1">
    <property type="protein sequence ID" value="TraesCLE_scaffold_019284_01G000300.1"/>
    <property type="gene ID" value="TraesCLE_scaffold_019284_01G000300"/>
</dbReference>
<dbReference type="Gramene" id="TraesMAC5B03G02806760.1">
    <property type="protein sequence ID" value="TraesMAC5B03G02806760.1"/>
    <property type="gene ID" value="TraesMAC5B03G02806760"/>
</dbReference>
<dbReference type="OrthoDB" id="10305201at2759"/>
<dbReference type="Gramene" id="TraesSYM5B03G02836600.1">
    <property type="protein sequence ID" value="TraesSYM5B03G02836600.1"/>
    <property type="gene ID" value="TraesSYM5B03G02836600"/>
</dbReference>
<dbReference type="GeneID" id="123110332"/>
<reference evidence="2" key="1">
    <citation type="submission" date="2018-08" db="EMBL/GenBank/DDBJ databases">
        <authorList>
            <person name="Rossello M."/>
        </authorList>
    </citation>
    <scope>NUCLEOTIDE SEQUENCE [LARGE SCALE GENOMIC DNA]</scope>
    <source>
        <strain evidence="2">cv. Chinese Spring</strain>
    </source>
</reference>
<sequence length="439" mass="47558">MSLRRLIGISSAAVSVRSLSGRLPHTFSTAAASSHPPWAVIDRTTRVDRSSSAPGACFRPVEPPAVSRVSAPAHLIDPSQRPGAGSTNVLHHLGGNVVQLLFGTVDAASGDGHLLLSYHDHRAEGPCTTWDLTGDPEIHRFVCNPLTGQMLRLPDIGGSRRIIVFHHMGLLTQADARLGNGPPDRFAVAELIFDGAAFERFLSDEGEWRTVMGVPRGPLLRRQMEVNQETVAFGGRLWWVDLAFGAISVDPFADWPETRFVELPSGSVLPARASTNDGDFGELEDKVMFKEEVAKHRRIGVSEGRLRYAEVSPHDPFLLSSFALDGDEGSGWTLEHQVALRQVLADGGYPWQENSTQAAPQIAVLDPLNANVIYLKVGEHIVVVDVNNGKVIGASPLEEEYLYLSLVPCVLPPWLGSSRIPTPGKSNGMEATDDPVSCI</sequence>
<name>A0A3B6LFY6_WHEAT</name>
<dbReference type="Gramene" id="TraesARI5B03G02850000.1">
    <property type="protein sequence ID" value="TraesARI5B03G02850000.1"/>
    <property type="gene ID" value="TraesARI5B03G02850000"/>
</dbReference>
<dbReference type="Gramene" id="TraesCAD_scaffold_040174_01G000200.1">
    <property type="protein sequence ID" value="TraesCAD_scaffold_040174_01G000200.1"/>
    <property type="gene ID" value="TraesCAD_scaffold_040174_01G000200"/>
</dbReference>
<dbReference type="Gramene" id="TraesLDM5B03G02809930.1">
    <property type="protein sequence ID" value="TraesLDM5B03G02809930.1"/>
    <property type="gene ID" value="TraesLDM5B03G02809930"/>
</dbReference>
<evidence type="ECO:0000259" key="1">
    <source>
        <dbReference type="Pfam" id="PF07762"/>
    </source>
</evidence>
<dbReference type="Gramene" id="TraesARI5B03G02850000.2">
    <property type="protein sequence ID" value="TraesARI5B03G02850000.2"/>
    <property type="gene ID" value="TraesARI5B03G02850000"/>
</dbReference>
<dbReference type="EnsemblPlants" id="TraesCS5B02G043900.1">
    <property type="protein sequence ID" value="TraesCS5B02G043900.1"/>
    <property type="gene ID" value="TraesCS5B02G043900"/>
</dbReference>
<dbReference type="OMA" id="ACFRPVE"/>
<dbReference type="STRING" id="4565.A0A3B6LFY6"/>
<dbReference type="Gramene" id="TraesLAC5B03G02762340.1">
    <property type="protein sequence ID" value="TraesLAC5B03G02762340.1"/>
    <property type="gene ID" value="TraesLAC5B03G02762340"/>
</dbReference>
<dbReference type="PANTHER" id="PTHR33086">
    <property type="entry name" value="OS05G0468200 PROTEIN-RELATED"/>
    <property type="match status" value="1"/>
</dbReference>
<proteinExistence type="predicted"/>
<evidence type="ECO:0000313" key="3">
    <source>
        <dbReference type="Proteomes" id="UP000019116"/>
    </source>
</evidence>
<organism evidence="2">
    <name type="scientific">Triticum aestivum</name>
    <name type="common">Wheat</name>
    <dbReference type="NCBI Taxonomy" id="4565"/>
    <lineage>
        <taxon>Eukaryota</taxon>
        <taxon>Viridiplantae</taxon>
        <taxon>Streptophyta</taxon>
        <taxon>Embryophyta</taxon>
        <taxon>Tracheophyta</taxon>
        <taxon>Spermatophyta</taxon>
        <taxon>Magnoliopsida</taxon>
        <taxon>Liliopsida</taxon>
        <taxon>Poales</taxon>
        <taxon>Poaceae</taxon>
        <taxon>BOP clade</taxon>
        <taxon>Pooideae</taxon>
        <taxon>Triticodae</taxon>
        <taxon>Triticeae</taxon>
        <taxon>Triticinae</taxon>
        <taxon>Triticum</taxon>
    </lineage>
</organism>
<gene>
    <name evidence="2" type="primary">LOC123110332</name>
</gene>
<dbReference type="Gramene" id="TraesRN5B0100116300.1">
    <property type="protein sequence ID" value="TraesRN5B0100116300.1"/>
    <property type="gene ID" value="TraesRN5B0100116300"/>
</dbReference>
<dbReference type="Gramene" id="TraesJUL5B03G02828140.1">
    <property type="protein sequence ID" value="TraesJUL5B03G02828140.1"/>
    <property type="gene ID" value="TraesJUL5B03G02828140"/>
</dbReference>
<dbReference type="Gramene" id="TraesJAG5B03G02808180.1">
    <property type="protein sequence ID" value="TraesJAG5B03G02808180.1"/>
    <property type="gene ID" value="TraesJAG5B03G02808180"/>
</dbReference>
<dbReference type="Gramene" id="TraesCS5B03G0114200.1">
    <property type="protein sequence ID" value="TraesCS5B03G0114200.1.CDS"/>
    <property type="gene ID" value="TraesCS5B03G0114200"/>
</dbReference>
<protein>
    <recommendedName>
        <fullName evidence="1">DUF1618 domain-containing protein</fullName>
    </recommendedName>
</protein>
<keyword evidence="3" id="KW-1185">Reference proteome</keyword>
<dbReference type="Gramene" id="TraesWEE_scaffold_020864_01G000300.1">
    <property type="protein sequence ID" value="TraesWEE_scaffold_020864_01G000300.1"/>
    <property type="gene ID" value="TraesWEE_scaffold_020864_01G000300"/>
</dbReference>
<dbReference type="RefSeq" id="XP_044386758.1">
    <property type="nucleotide sequence ID" value="XM_044530823.1"/>
</dbReference>
<dbReference type="Gramene" id="TraesCS5B02G043900.1">
    <property type="protein sequence ID" value="TraesCS5B02G043900.1"/>
    <property type="gene ID" value="TraesCS5B02G043900"/>
</dbReference>
<accession>A0A3B6LFY6</accession>
<dbReference type="PANTHER" id="PTHR33086:SF101">
    <property type="entry name" value="DUF1618 DOMAIN-CONTAINING PROTEIN"/>
    <property type="match status" value="1"/>
</dbReference>
<dbReference type="Gramene" id="TraesROB_scaffold_032141_01G000100.1">
    <property type="protein sequence ID" value="TraesROB_scaffold_032141_01G000100.1"/>
    <property type="gene ID" value="TraesROB_scaffold_032141_01G000100"/>
</dbReference>
<dbReference type="InterPro" id="IPR011676">
    <property type="entry name" value="DUF1618"/>
</dbReference>